<dbReference type="PANTHER" id="PTHR42905:SF16">
    <property type="entry name" value="CARBOXYPHOSPHONOENOLPYRUVATE PHOSPHONOMUTASE-LIKE PROTEIN (AFU_ORTHOLOGUE AFUA_5G07230)"/>
    <property type="match status" value="1"/>
</dbReference>
<dbReference type="CDD" id="cd00377">
    <property type="entry name" value="ICL_PEPM"/>
    <property type="match status" value="1"/>
</dbReference>
<dbReference type="EMBL" id="CP158568">
    <property type="protein sequence ID" value="XBY46662.1"/>
    <property type="molecule type" value="Genomic_DNA"/>
</dbReference>
<dbReference type="RefSeq" id="WP_407051754.1">
    <property type="nucleotide sequence ID" value="NZ_CP158568.1"/>
</dbReference>
<dbReference type="InterPro" id="IPR015813">
    <property type="entry name" value="Pyrv/PenolPyrv_kinase-like_dom"/>
</dbReference>
<name>A0AAU7XFW3_9HYPH</name>
<accession>A0AAU7XFW3</accession>
<dbReference type="PANTHER" id="PTHR42905">
    <property type="entry name" value="PHOSPHOENOLPYRUVATE CARBOXYLASE"/>
    <property type="match status" value="1"/>
</dbReference>
<keyword evidence="1" id="KW-0456">Lyase</keyword>
<evidence type="ECO:0000313" key="1">
    <source>
        <dbReference type="EMBL" id="XBY46662.1"/>
    </source>
</evidence>
<dbReference type="GO" id="GO:0016829">
    <property type="term" value="F:lyase activity"/>
    <property type="evidence" value="ECO:0007669"/>
    <property type="project" value="UniProtKB-KW"/>
</dbReference>
<dbReference type="KEGG" id="mflg:ABS361_10850"/>
<dbReference type="Pfam" id="PF13714">
    <property type="entry name" value="PEP_mutase"/>
    <property type="match status" value="1"/>
</dbReference>
<protein>
    <submittedName>
        <fullName evidence="1">Isocitrate lyase/phosphoenolpyruvate mutase family protein</fullName>
    </submittedName>
</protein>
<reference evidence="1" key="1">
    <citation type="submission" date="2024-06" db="EMBL/GenBank/DDBJ databases">
        <title>Methylostella associata gen. nov., sp. nov., a novel Ancalomicrobiaceae-affiliated facultatively methylotrophic bacteria that feed on methanotrophs of the genus Methylococcus.</title>
        <authorList>
            <person name="Saltykova V."/>
            <person name="Danilova O.V."/>
            <person name="Oshkin I.Y."/>
            <person name="Belova S.E."/>
            <person name="Pimenov N.V."/>
            <person name="Dedysh S.N."/>
        </authorList>
    </citation>
    <scope>NUCLEOTIDE SEQUENCE</scope>
    <source>
        <strain evidence="1">S20</strain>
    </source>
</reference>
<sequence length="258" mass="26968">MLDLAEKRRRFRALHAEGCFLLPNPWDVGSLRRLEALGFAAVASTSSGLAWSLGKDDGEVTLDEVLDHLGRLCAATDLPVNADFENGYADDLGGLGSNVARAVAAGVCGVSIEDQRGGALYEQSAAVERIATARAAIDATGADVILVGRAEGALLGHDDGGDLVARLVAYASAGADCLYAPCVTDLGLISEIVAAVAPKPVNVLLWGPDMRVADLVERGVRRVSVGGALAAAAWTGFEAAARLFRDEGRVLPRRTEFR</sequence>
<dbReference type="AlphaFoldDB" id="A0AAU7XFW3"/>
<dbReference type="SUPFAM" id="SSF51621">
    <property type="entry name" value="Phosphoenolpyruvate/pyruvate domain"/>
    <property type="match status" value="1"/>
</dbReference>
<proteinExistence type="predicted"/>
<dbReference type="InterPro" id="IPR040442">
    <property type="entry name" value="Pyrv_kinase-like_dom_sf"/>
</dbReference>
<gene>
    <name evidence="1" type="ORF">ABS361_10850</name>
</gene>
<dbReference type="Gene3D" id="3.20.20.60">
    <property type="entry name" value="Phosphoenolpyruvate-binding domains"/>
    <property type="match status" value="1"/>
</dbReference>
<dbReference type="InterPro" id="IPR039556">
    <property type="entry name" value="ICL/PEPM"/>
</dbReference>
<organism evidence="1">
    <name type="scientific">Methyloraptor flagellatus</name>
    <dbReference type="NCBI Taxonomy" id="3162530"/>
    <lineage>
        <taxon>Bacteria</taxon>
        <taxon>Pseudomonadati</taxon>
        <taxon>Pseudomonadota</taxon>
        <taxon>Alphaproteobacteria</taxon>
        <taxon>Hyphomicrobiales</taxon>
        <taxon>Ancalomicrobiaceae</taxon>
        <taxon>Methyloraptor</taxon>
    </lineage>
</organism>